<dbReference type="Proteomes" id="UP001054945">
    <property type="component" value="Unassembled WGS sequence"/>
</dbReference>
<dbReference type="EMBL" id="BPLR01009946">
    <property type="protein sequence ID" value="GIY35682.1"/>
    <property type="molecule type" value="Genomic_DNA"/>
</dbReference>
<evidence type="ECO:0008006" key="4">
    <source>
        <dbReference type="Google" id="ProtNLM"/>
    </source>
</evidence>
<keyword evidence="3" id="KW-1185">Reference proteome</keyword>
<proteinExistence type="predicted"/>
<feature type="region of interest" description="Disordered" evidence="1">
    <location>
        <begin position="1"/>
        <end position="22"/>
    </location>
</feature>
<protein>
    <recommendedName>
        <fullName evidence="4">Transmembrane protein</fullName>
    </recommendedName>
</protein>
<evidence type="ECO:0000313" key="3">
    <source>
        <dbReference type="Proteomes" id="UP001054945"/>
    </source>
</evidence>
<gene>
    <name evidence="2" type="ORF">CEXT_814181</name>
</gene>
<organism evidence="2 3">
    <name type="scientific">Caerostris extrusa</name>
    <name type="common">Bark spider</name>
    <name type="synonym">Caerostris bankana</name>
    <dbReference type="NCBI Taxonomy" id="172846"/>
    <lineage>
        <taxon>Eukaryota</taxon>
        <taxon>Metazoa</taxon>
        <taxon>Ecdysozoa</taxon>
        <taxon>Arthropoda</taxon>
        <taxon>Chelicerata</taxon>
        <taxon>Arachnida</taxon>
        <taxon>Araneae</taxon>
        <taxon>Araneomorphae</taxon>
        <taxon>Entelegynae</taxon>
        <taxon>Araneoidea</taxon>
        <taxon>Araneidae</taxon>
        <taxon>Caerostris</taxon>
    </lineage>
</organism>
<comment type="caution">
    <text evidence="2">The sequence shown here is derived from an EMBL/GenBank/DDBJ whole genome shotgun (WGS) entry which is preliminary data.</text>
</comment>
<accession>A0AAV4SSZ6</accession>
<name>A0AAV4SSZ6_CAEEX</name>
<evidence type="ECO:0000256" key="1">
    <source>
        <dbReference type="SAM" id="MobiDB-lite"/>
    </source>
</evidence>
<sequence length="166" mass="18417">MSNKGFQTRSFDHRKQNNAGKISGNPSSPLLVVLAVLISFIIRSKAIPFTSEGPWIRKLSDTIVRSSETKQRWKDFRKSFIASVGGRSSAHLIHHPMKGQSTFHSHLKDLGFRSFQTRSFDHRKQNNAGKISGNPSSPLLVVLAVRSSHSSSDQRPVNIPVTCEGP</sequence>
<evidence type="ECO:0000313" key="2">
    <source>
        <dbReference type="EMBL" id="GIY35682.1"/>
    </source>
</evidence>
<reference evidence="2 3" key="1">
    <citation type="submission" date="2021-06" db="EMBL/GenBank/DDBJ databases">
        <title>Caerostris extrusa draft genome.</title>
        <authorList>
            <person name="Kono N."/>
            <person name="Arakawa K."/>
        </authorList>
    </citation>
    <scope>NUCLEOTIDE SEQUENCE [LARGE SCALE GENOMIC DNA]</scope>
</reference>
<dbReference type="AlphaFoldDB" id="A0AAV4SSZ6"/>